<protein>
    <recommendedName>
        <fullName evidence="1">N-acetyltransferase domain-containing protein</fullName>
    </recommendedName>
</protein>
<dbReference type="Gene3D" id="3.40.630.30">
    <property type="match status" value="1"/>
</dbReference>
<dbReference type="EMBL" id="JAVHNQ010000007">
    <property type="protein sequence ID" value="KAK6341660.1"/>
    <property type="molecule type" value="Genomic_DNA"/>
</dbReference>
<dbReference type="Proteomes" id="UP001375240">
    <property type="component" value="Unassembled WGS sequence"/>
</dbReference>
<dbReference type="Pfam" id="PF13302">
    <property type="entry name" value="Acetyltransf_3"/>
    <property type="match status" value="1"/>
</dbReference>
<proteinExistence type="predicted"/>
<keyword evidence="3" id="KW-1185">Reference proteome</keyword>
<dbReference type="PANTHER" id="PTHR43441">
    <property type="entry name" value="RIBOSOMAL-PROTEIN-SERINE ACETYLTRANSFERASE"/>
    <property type="match status" value="1"/>
</dbReference>
<comment type="caution">
    <text evidence="2">The sequence shown here is derived from an EMBL/GenBank/DDBJ whole genome shotgun (WGS) entry which is preliminary data.</text>
</comment>
<dbReference type="SUPFAM" id="SSF55729">
    <property type="entry name" value="Acyl-CoA N-acyltransferases (Nat)"/>
    <property type="match status" value="1"/>
</dbReference>
<gene>
    <name evidence="2" type="ORF">TWF696_008729</name>
</gene>
<dbReference type="InterPro" id="IPR000182">
    <property type="entry name" value="GNAT_dom"/>
</dbReference>
<evidence type="ECO:0000313" key="3">
    <source>
        <dbReference type="Proteomes" id="UP001375240"/>
    </source>
</evidence>
<sequence length="274" mass="30556">MKYLNTAENSRPTLPVDTYHLRTPPDEYDLNCVLPLRVLESNGVRLEPFIPSLHAEYAFSLLQGGESTLLYRYLPYGPFATLADFLTWLEVRIRSDRNSCLFLITDLSRPLDAADPLGRVVGWIGVLNVSLPDLIAEIGHVTVLQRAWKTHVNTHASCLLLQYLLSARPAGLALRRVSWLAHRDNQNSNAAAKRLGFVFEGTIRCAKLLGHDKEGGVVDSTKNLGRGEEGRSRDTNVWSVTWEDWERDGTEGHVAALLAREVKAGGGRTNGYHK</sequence>
<organism evidence="2 3">
    <name type="scientific">Orbilia brochopaga</name>
    <dbReference type="NCBI Taxonomy" id="3140254"/>
    <lineage>
        <taxon>Eukaryota</taxon>
        <taxon>Fungi</taxon>
        <taxon>Dikarya</taxon>
        <taxon>Ascomycota</taxon>
        <taxon>Pezizomycotina</taxon>
        <taxon>Orbiliomycetes</taxon>
        <taxon>Orbiliales</taxon>
        <taxon>Orbiliaceae</taxon>
        <taxon>Orbilia</taxon>
    </lineage>
</organism>
<accession>A0AAV9UGQ4</accession>
<dbReference type="AlphaFoldDB" id="A0AAV9UGQ4"/>
<dbReference type="GO" id="GO:1990189">
    <property type="term" value="F:protein N-terminal-serine acetyltransferase activity"/>
    <property type="evidence" value="ECO:0007669"/>
    <property type="project" value="TreeGrafter"/>
</dbReference>
<dbReference type="PANTHER" id="PTHR43441:SF5">
    <property type="entry name" value="FAMILY ACETYLTRANSFERASE, PUTATIVE-RELATED"/>
    <property type="match status" value="1"/>
</dbReference>
<evidence type="ECO:0000259" key="1">
    <source>
        <dbReference type="Pfam" id="PF13302"/>
    </source>
</evidence>
<reference evidence="2 3" key="1">
    <citation type="submission" date="2019-10" db="EMBL/GenBank/DDBJ databases">
        <authorList>
            <person name="Palmer J.M."/>
        </authorList>
    </citation>
    <scope>NUCLEOTIDE SEQUENCE [LARGE SCALE GENOMIC DNA]</scope>
    <source>
        <strain evidence="2 3">TWF696</strain>
    </source>
</reference>
<name>A0AAV9UGQ4_9PEZI</name>
<feature type="domain" description="N-acetyltransferase" evidence="1">
    <location>
        <begin position="46"/>
        <end position="198"/>
    </location>
</feature>
<dbReference type="GO" id="GO:0008999">
    <property type="term" value="F:protein-N-terminal-alanine acetyltransferase activity"/>
    <property type="evidence" value="ECO:0007669"/>
    <property type="project" value="TreeGrafter"/>
</dbReference>
<dbReference type="InterPro" id="IPR051908">
    <property type="entry name" value="Ribosomal_N-acetyltransferase"/>
</dbReference>
<evidence type="ECO:0000313" key="2">
    <source>
        <dbReference type="EMBL" id="KAK6341660.1"/>
    </source>
</evidence>
<dbReference type="InterPro" id="IPR016181">
    <property type="entry name" value="Acyl_CoA_acyltransferase"/>
</dbReference>